<dbReference type="RefSeq" id="WP_353892148.1">
    <property type="nucleotide sequence ID" value="NZ_CP159485.1"/>
</dbReference>
<keyword evidence="5" id="KW-0175">Coiled coil</keyword>
<dbReference type="InterPro" id="IPR001448">
    <property type="entry name" value="SASP_alpha/beta-type"/>
</dbReference>
<dbReference type="Gene3D" id="6.10.10.80">
    <property type="entry name" value="Small, acid-soluble spore protein, alpha/beta type-like"/>
    <property type="match status" value="1"/>
</dbReference>
<gene>
    <name evidence="7" type="ORF">PRVXH_001475</name>
</gene>
<evidence type="ECO:0000256" key="1">
    <source>
        <dbReference type="ARBA" id="ARBA00003863"/>
    </source>
</evidence>
<dbReference type="GO" id="GO:0030435">
    <property type="term" value="P:sporulation resulting in formation of a cellular spore"/>
    <property type="evidence" value="ECO:0007669"/>
    <property type="project" value="UniProtKB-KW"/>
</dbReference>
<evidence type="ECO:0000256" key="5">
    <source>
        <dbReference type="SAM" id="Coils"/>
    </source>
</evidence>
<dbReference type="GO" id="GO:0003690">
    <property type="term" value="F:double-stranded DNA binding"/>
    <property type="evidence" value="ECO:0007669"/>
    <property type="project" value="InterPro"/>
</dbReference>
<sequence>MRTERQQGFESQKVLVPQAEQALENLKNEVATELGLNQKIQTQGYANMSPYEVGQIGGQMVKRLIEMAESNMSNGTTPKPATMQESPSTQQITQQTQQTQQNQMS</sequence>
<evidence type="ECO:0000256" key="2">
    <source>
        <dbReference type="ARBA" id="ARBA00005442"/>
    </source>
</evidence>
<dbReference type="InterPro" id="IPR018126">
    <property type="entry name" value="SASP_alpha/beta-type_CS"/>
</dbReference>
<keyword evidence="3" id="KW-0749">Sporulation</keyword>
<evidence type="ECO:0000256" key="6">
    <source>
        <dbReference type="SAM" id="MobiDB-lite"/>
    </source>
</evidence>
<name>A0AAU8HPW8_9FIRM</name>
<protein>
    <submittedName>
        <fullName evidence="7">Alpha/beta-type small acid-soluble spore protein</fullName>
    </submittedName>
</protein>
<reference evidence="7" key="1">
    <citation type="journal article" date="2018" name="Antonie Van Leeuwenhoek">
        <title>Proteinivorax hydrogeniformans sp. nov., an anaerobic, haloalkaliphilic bacterium fermenting proteinaceous compounds with high hydrogen production.</title>
        <authorList>
            <person name="Boltyanskaya Y."/>
            <person name="Detkova E."/>
            <person name="Pimenov N."/>
            <person name="Kevbrin V."/>
        </authorList>
    </citation>
    <scope>NUCLEOTIDE SEQUENCE</scope>
    <source>
        <strain evidence="7">Z-710</strain>
    </source>
</reference>
<dbReference type="GO" id="GO:0006265">
    <property type="term" value="P:DNA topological change"/>
    <property type="evidence" value="ECO:0007669"/>
    <property type="project" value="InterPro"/>
</dbReference>
<feature type="region of interest" description="Disordered" evidence="6">
    <location>
        <begin position="69"/>
        <end position="105"/>
    </location>
</feature>
<dbReference type="InterPro" id="IPR050847">
    <property type="entry name" value="SASP_DNA-binding"/>
</dbReference>
<feature type="coiled-coil region" evidence="5">
    <location>
        <begin position="9"/>
        <end position="43"/>
    </location>
</feature>
<dbReference type="AlphaFoldDB" id="A0AAU8HPW8"/>
<comment type="function">
    <text evidence="1">SASP are bound to spore DNA. They are double-stranded DNA-binding proteins that cause DNA to change to an a-like conformation. They protect the DNA backbone from chemical and enzymatic cleavage and are thus involved in dormant spore's high resistance to UV light.</text>
</comment>
<dbReference type="EMBL" id="CP159485">
    <property type="protein sequence ID" value="XCI27570.1"/>
    <property type="molecule type" value="Genomic_DNA"/>
</dbReference>
<reference evidence="7" key="2">
    <citation type="submission" date="2024-06" db="EMBL/GenBank/DDBJ databases">
        <authorList>
            <person name="Petrova K.O."/>
            <person name="Toshchakov S.V."/>
            <person name="Boltjanskaja Y.V."/>
            <person name="Kevbrin V.V."/>
        </authorList>
    </citation>
    <scope>NUCLEOTIDE SEQUENCE</scope>
    <source>
        <strain evidence="7">Z-710</strain>
    </source>
</reference>
<organism evidence="7">
    <name type="scientific">Proteinivorax hydrogeniformans</name>
    <dbReference type="NCBI Taxonomy" id="1826727"/>
    <lineage>
        <taxon>Bacteria</taxon>
        <taxon>Bacillati</taxon>
        <taxon>Bacillota</taxon>
        <taxon>Clostridia</taxon>
        <taxon>Eubacteriales</taxon>
        <taxon>Proteinivoracaceae</taxon>
        <taxon>Proteinivorax</taxon>
    </lineage>
</organism>
<evidence type="ECO:0000256" key="3">
    <source>
        <dbReference type="ARBA" id="ARBA00022969"/>
    </source>
</evidence>
<evidence type="ECO:0000313" key="7">
    <source>
        <dbReference type="EMBL" id="XCI27570.1"/>
    </source>
</evidence>
<evidence type="ECO:0000256" key="4">
    <source>
        <dbReference type="ARBA" id="ARBA00023125"/>
    </source>
</evidence>
<keyword evidence="4" id="KW-0238">DNA-binding</keyword>
<accession>A0AAU8HPW8</accession>
<dbReference type="PANTHER" id="PTHR36107">
    <property type="entry name" value="SMALL, ACID-SOLUBLE SPORE PROTEIN A"/>
    <property type="match status" value="1"/>
</dbReference>
<dbReference type="PROSITE" id="PS00304">
    <property type="entry name" value="SASP_1"/>
    <property type="match status" value="1"/>
</dbReference>
<dbReference type="Pfam" id="PF00269">
    <property type="entry name" value="SASP"/>
    <property type="match status" value="1"/>
</dbReference>
<feature type="compositionally biased region" description="Polar residues" evidence="6">
    <location>
        <begin position="70"/>
        <end position="88"/>
    </location>
</feature>
<dbReference type="InterPro" id="IPR038300">
    <property type="entry name" value="SASP_sf_alpha/beta"/>
</dbReference>
<comment type="similarity">
    <text evidence="2">Belongs to the alpha/beta-type SASP family.</text>
</comment>
<dbReference type="PANTHER" id="PTHR36107:SF1">
    <property type="entry name" value="SMALL, ACID-SOLUBLE SPORE PROTEIN A"/>
    <property type="match status" value="1"/>
</dbReference>
<proteinExistence type="inferred from homology"/>
<feature type="compositionally biased region" description="Low complexity" evidence="6">
    <location>
        <begin position="89"/>
        <end position="105"/>
    </location>
</feature>